<evidence type="ECO:0000256" key="7">
    <source>
        <dbReference type="SAM" id="MobiDB-lite"/>
    </source>
</evidence>
<feature type="region of interest" description="Disordered" evidence="7">
    <location>
        <begin position="119"/>
        <end position="141"/>
    </location>
</feature>
<keyword evidence="8" id="KW-0969">Cilium</keyword>
<dbReference type="AlphaFoldDB" id="A0A941W0V7"/>
<gene>
    <name evidence="8" type="ORF">MAG551_00344</name>
</gene>
<organism evidence="8 9">
    <name type="scientific">Candidatus Scalindua arabica</name>
    <dbReference type="NCBI Taxonomy" id="1127984"/>
    <lineage>
        <taxon>Bacteria</taxon>
        <taxon>Pseudomonadati</taxon>
        <taxon>Planctomycetota</taxon>
        <taxon>Candidatus Brocadiia</taxon>
        <taxon>Candidatus Brocadiales</taxon>
        <taxon>Candidatus Scalinduaceae</taxon>
        <taxon>Candidatus Scalindua</taxon>
    </lineage>
</organism>
<dbReference type="PIRSF" id="PIRSF039090">
    <property type="entry name" value="Flis"/>
    <property type="match status" value="1"/>
</dbReference>
<dbReference type="NCBIfam" id="TIGR00208">
    <property type="entry name" value="fliS"/>
    <property type="match status" value="1"/>
</dbReference>
<keyword evidence="3 6" id="KW-0963">Cytoplasm</keyword>
<name>A0A941W0V7_9BACT</name>
<proteinExistence type="inferred from homology"/>
<dbReference type="Pfam" id="PF02561">
    <property type="entry name" value="FliS"/>
    <property type="match status" value="1"/>
</dbReference>
<evidence type="ECO:0000313" key="9">
    <source>
        <dbReference type="Proteomes" id="UP000722750"/>
    </source>
</evidence>
<dbReference type="InterPro" id="IPR003713">
    <property type="entry name" value="FliS"/>
</dbReference>
<dbReference type="SUPFAM" id="SSF101116">
    <property type="entry name" value="Flagellar export chaperone FliS"/>
    <property type="match status" value="1"/>
</dbReference>
<feature type="compositionally biased region" description="Polar residues" evidence="7">
    <location>
        <begin position="127"/>
        <end position="141"/>
    </location>
</feature>
<evidence type="ECO:0000256" key="6">
    <source>
        <dbReference type="PIRNR" id="PIRNR039090"/>
    </source>
</evidence>
<dbReference type="PANTHER" id="PTHR34773:SF1">
    <property type="entry name" value="FLAGELLAR SECRETION CHAPERONE FLIS"/>
    <property type="match status" value="1"/>
</dbReference>
<reference evidence="8" key="1">
    <citation type="journal article" date="2021" name="ISME J.">
        <title>Fine-scale metabolic discontinuity in a stratified prokaryote microbiome of a Red Sea deep halocline.</title>
        <authorList>
            <person name="Michoud G."/>
            <person name="Ngugi D.K."/>
            <person name="Barozzi A."/>
            <person name="Merlino G."/>
            <person name="Calleja M.L."/>
            <person name="Delgado-Huertas A."/>
            <person name="Moran X.A.G."/>
            <person name="Daffonchio D."/>
        </authorList>
    </citation>
    <scope>NUCLEOTIDE SEQUENCE</scope>
    <source>
        <strain evidence="8">SuakinDeep_MAG55_1</strain>
    </source>
</reference>
<comment type="subcellular location">
    <subcellularLocation>
        <location evidence="1 6">Cytoplasm</location>
        <location evidence="1 6">Cytosol</location>
    </subcellularLocation>
</comment>
<evidence type="ECO:0000313" key="8">
    <source>
        <dbReference type="EMBL" id="MBS1257302.1"/>
    </source>
</evidence>
<dbReference type="PANTHER" id="PTHR34773">
    <property type="entry name" value="FLAGELLAR SECRETION CHAPERONE FLIS"/>
    <property type="match status" value="1"/>
</dbReference>
<dbReference type="CDD" id="cd16098">
    <property type="entry name" value="FliS"/>
    <property type="match status" value="1"/>
</dbReference>
<evidence type="ECO:0000256" key="3">
    <source>
        <dbReference type="ARBA" id="ARBA00022490"/>
    </source>
</evidence>
<dbReference type="GO" id="GO:0044780">
    <property type="term" value="P:bacterial-type flagellum assembly"/>
    <property type="evidence" value="ECO:0007669"/>
    <property type="project" value="InterPro"/>
</dbReference>
<keyword evidence="4 6" id="KW-1005">Bacterial flagellum biogenesis</keyword>
<dbReference type="EMBL" id="JAANXD010000019">
    <property type="protein sequence ID" value="MBS1257302.1"/>
    <property type="molecule type" value="Genomic_DNA"/>
</dbReference>
<keyword evidence="8" id="KW-0966">Cell projection</keyword>
<dbReference type="InterPro" id="IPR036584">
    <property type="entry name" value="FliS_sf"/>
</dbReference>
<comment type="caution">
    <text evidence="8">The sequence shown here is derived from an EMBL/GenBank/DDBJ whole genome shotgun (WGS) entry which is preliminary data.</text>
</comment>
<dbReference type="Proteomes" id="UP000722750">
    <property type="component" value="Unassembled WGS sequence"/>
</dbReference>
<evidence type="ECO:0000256" key="4">
    <source>
        <dbReference type="ARBA" id="ARBA00022795"/>
    </source>
</evidence>
<sequence length="141" mass="15663">MKPQKPDSYRKTQIETANPATLIIMLFDRAIALLDKAKKEIQEKDYEQKGYSLTKANEIIAELASSLDMEKGGEIATSLKRLYGFVIQQILDADMNLNTNAIDNAKKVVSELRESWASIKDNPDAVPQNSDNTTSNVDLSG</sequence>
<evidence type="ECO:0000256" key="2">
    <source>
        <dbReference type="ARBA" id="ARBA00008787"/>
    </source>
</evidence>
<keyword evidence="8" id="KW-0282">Flagellum</keyword>
<comment type="similarity">
    <text evidence="2 6">Belongs to the FliS family.</text>
</comment>
<accession>A0A941W0V7</accession>
<dbReference type="GO" id="GO:0005829">
    <property type="term" value="C:cytosol"/>
    <property type="evidence" value="ECO:0007669"/>
    <property type="project" value="UniProtKB-SubCell"/>
</dbReference>
<evidence type="ECO:0000256" key="5">
    <source>
        <dbReference type="ARBA" id="ARBA00023186"/>
    </source>
</evidence>
<dbReference type="Gene3D" id="1.20.120.340">
    <property type="entry name" value="Flagellar protein FliS"/>
    <property type="match status" value="1"/>
</dbReference>
<keyword evidence="5" id="KW-0143">Chaperone</keyword>
<evidence type="ECO:0000256" key="1">
    <source>
        <dbReference type="ARBA" id="ARBA00004514"/>
    </source>
</evidence>
<protein>
    <recommendedName>
        <fullName evidence="6">Flagellar secretion chaperone FliS</fullName>
    </recommendedName>
</protein>
<dbReference type="GO" id="GO:0071973">
    <property type="term" value="P:bacterial-type flagellum-dependent cell motility"/>
    <property type="evidence" value="ECO:0007669"/>
    <property type="project" value="TreeGrafter"/>
</dbReference>